<comment type="caution">
    <text evidence="11">The sequence shown here is derived from an EMBL/GenBank/DDBJ whole genome shotgun (WGS) entry which is preliminary data.</text>
</comment>
<evidence type="ECO:0000313" key="11">
    <source>
        <dbReference type="EMBL" id="RGN33825.1"/>
    </source>
</evidence>
<dbReference type="RefSeq" id="WP_117724740.1">
    <property type="nucleotide sequence ID" value="NZ_QSUL01000010.1"/>
</dbReference>
<organism evidence="11 12">
    <name type="scientific">Bacteroides oleiciplenus</name>
    <dbReference type="NCBI Taxonomy" id="626931"/>
    <lineage>
        <taxon>Bacteria</taxon>
        <taxon>Pseudomonadati</taxon>
        <taxon>Bacteroidota</taxon>
        <taxon>Bacteroidia</taxon>
        <taxon>Bacteroidales</taxon>
        <taxon>Bacteroidaceae</taxon>
        <taxon>Bacteroides</taxon>
    </lineage>
</organism>
<dbReference type="PANTHER" id="PTHR33571">
    <property type="entry name" value="SSL8005 PROTEIN"/>
    <property type="match status" value="1"/>
</dbReference>
<protein>
    <submittedName>
        <fullName evidence="11">DNA polymerase subunit beta</fullName>
    </submittedName>
</protein>
<keyword evidence="7" id="KW-0067">ATP-binding</keyword>
<dbReference type="SUPFAM" id="SSF81301">
    <property type="entry name" value="Nucleotidyltransferase"/>
    <property type="match status" value="1"/>
</dbReference>
<comment type="similarity">
    <text evidence="9">Belongs to the MntA antitoxin family.</text>
</comment>
<evidence type="ECO:0000256" key="1">
    <source>
        <dbReference type="ARBA" id="ARBA00001946"/>
    </source>
</evidence>
<keyword evidence="2" id="KW-1277">Toxin-antitoxin system</keyword>
<evidence type="ECO:0000256" key="9">
    <source>
        <dbReference type="ARBA" id="ARBA00038276"/>
    </source>
</evidence>
<reference evidence="11 12" key="1">
    <citation type="submission" date="2018-08" db="EMBL/GenBank/DDBJ databases">
        <title>A genome reference for cultivated species of the human gut microbiota.</title>
        <authorList>
            <person name="Zou Y."/>
            <person name="Xue W."/>
            <person name="Luo G."/>
        </authorList>
    </citation>
    <scope>NUCLEOTIDE SEQUENCE [LARGE SCALE GENOMIC DNA]</scope>
    <source>
        <strain evidence="11 12">OM05-15BH</strain>
    </source>
</reference>
<dbReference type="InterPro" id="IPR043519">
    <property type="entry name" value="NT_sf"/>
</dbReference>
<dbReference type="Proteomes" id="UP000260983">
    <property type="component" value="Unassembled WGS sequence"/>
</dbReference>
<gene>
    <name evidence="11" type="ORF">DXB65_15190</name>
</gene>
<evidence type="ECO:0000256" key="2">
    <source>
        <dbReference type="ARBA" id="ARBA00022649"/>
    </source>
</evidence>
<feature type="domain" description="Polymerase nucleotidyl transferase" evidence="10">
    <location>
        <begin position="16"/>
        <end position="97"/>
    </location>
</feature>
<comment type="cofactor">
    <cofactor evidence="1">
        <name>Mg(2+)</name>
        <dbReference type="ChEBI" id="CHEBI:18420"/>
    </cofactor>
</comment>
<sequence>MKSTSEILELLKLYKQANAHKYGFSRLGIFGSVARGEQTEHSDVDICYEGEAPSLLALDRIQSELEELLESPVDLVRMRERMNEYLKKRIQKEGIYV</sequence>
<dbReference type="EMBL" id="QSUL01000010">
    <property type="protein sequence ID" value="RGN33825.1"/>
    <property type="molecule type" value="Genomic_DNA"/>
</dbReference>
<dbReference type="Gene3D" id="3.30.460.10">
    <property type="entry name" value="Beta Polymerase, domain 2"/>
    <property type="match status" value="1"/>
</dbReference>
<dbReference type="GO" id="GO:0016779">
    <property type="term" value="F:nucleotidyltransferase activity"/>
    <property type="evidence" value="ECO:0007669"/>
    <property type="project" value="UniProtKB-KW"/>
</dbReference>
<keyword evidence="3" id="KW-0808">Transferase</keyword>
<keyword evidence="6" id="KW-0547">Nucleotide-binding</keyword>
<evidence type="ECO:0000256" key="4">
    <source>
        <dbReference type="ARBA" id="ARBA00022695"/>
    </source>
</evidence>
<evidence type="ECO:0000256" key="3">
    <source>
        <dbReference type="ARBA" id="ARBA00022679"/>
    </source>
</evidence>
<dbReference type="InterPro" id="IPR052038">
    <property type="entry name" value="Type-VII_TA_antitoxin"/>
</dbReference>
<evidence type="ECO:0000259" key="10">
    <source>
        <dbReference type="Pfam" id="PF01909"/>
    </source>
</evidence>
<dbReference type="AlphaFoldDB" id="A0A3E5B926"/>
<dbReference type="Pfam" id="PF01909">
    <property type="entry name" value="NTP_transf_2"/>
    <property type="match status" value="1"/>
</dbReference>
<keyword evidence="8" id="KW-0460">Magnesium</keyword>
<accession>A0A3E5B926</accession>
<dbReference type="PANTHER" id="PTHR33571:SF14">
    <property type="entry name" value="PROTEIN ADENYLYLTRANSFERASE MJ0435-RELATED"/>
    <property type="match status" value="1"/>
</dbReference>
<evidence type="ECO:0000256" key="6">
    <source>
        <dbReference type="ARBA" id="ARBA00022741"/>
    </source>
</evidence>
<dbReference type="CDD" id="cd05403">
    <property type="entry name" value="NT_KNTase_like"/>
    <property type="match status" value="1"/>
</dbReference>
<keyword evidence="4" id="KW-0548">Nucleotidyltransferase</keyword>
<dbReference type="GO" id="GO:0046872">
    <property type="term" value="F:metal ion binding"/>
    <property type="evidence" value="ECO:0007669"/>
    <property type="project" value="UniProtKB-KW"/>
</dbReference>
<evidence type="ECO:0000256" key="7">
    <source>
        <dbReference type="ARBA" id="ARBA00022840"/>
    </source>
</evidence>
<keyword evidence="5" id="KW-0479">Metal-binding</keyword>
<dbReference type="GO" id="GO:0005524">
    <property type="term" value="F:ATP binding"/>
    <property type="evidence" value="ECO:0007669"/>
    <property type="project" value="UniProtKB-KW"/>
</dbReference>
<proteinExistence type="inferred from homology"/>
<evidence type="ECO:0000313" key="12">
    <source>
        <dbReference type="Proteomes" id="UP000260983"/>
    </source>
</evidence>
<name>A0A3E5B926_9BACE</name>
<evidence type="ECO:0000256" key="8">
    <source>
        <dbReference type="ARBA" id="ARBA00022842"/>
    </source>
</evidence>
<dbReference type="InterPro" id="IPR002934">
    <property type="entry name" value="Polymerase_NTP_transf_dom"/>
</dbReference>
<evidence type="ECO:0000256" key="5">
    <source>
        <dbReference type="ARBA" id="ARBA00022723"/>
    </source>
</evidence>